<evidence type="ECO:0000256" key="2">
    <source>
        <dbReference type="ARBA" id="ARBA00023015"/>
    </source>
</evidence>
<dbReference type="InterPro" id="IPR013325">
    <property type="entry name" value="RNA_pol_sigma_r2"/>
</dbReference>
<evidence type="ECO:0000259" key="6">
    <source>
        <dbReference type="Pfam" id="PF08281"/>
    </source>
</evidence>
<dbReference type="Proteomes" id="UP000290975">
    <property type="component" value="Unassembled WGS sequence"/>
</dbReference>
<dbReference type="InterPro" id="IPR036388">
    <property type="entry name" value="WH-like_DNA-bd_sf"/>
</dbReference>
<dbReference type="PANTHER" id="PTHR43133">
    <property type="entry name" value="RNA POLYMERASE ECF-TYPE SIGMA FACTO"/>
    <property type="match status" value="1"/>
</dbReference>
<keyword evidence="3" id="KW-0731">Sigma factor</keyword>
<dbReference type="Pfam" id="PF04542">
    <property type="entry name" value="Sigma70_r2"/>
    <property type="match status" value="1"/>
</dbReference>
<sequence>MSLIDDSGLEALYGIHRTDLRRFLIARMGDAAEADDVLQELWFKARNVGTGPIDNGRAYLYRMAQNLVVDRLREKQRRMERERRWSDQATDFAAAGIEPTDRSQTAEDKILAREEVAALVSAIKNLPDGARRAFELHKIEGLSHEDVAARLGISKSGVEKHMAVAMKYLRRALQD</sequence>
<dbReference type="GO" id="GO:0003677">
    <property type="term" value="F:DNA binding"/>
    <property type="evidence" value="ECO:0007669"/>
    <property type="project" value="InterPro"/>
</dbReference>
<evidence type="ECO:0000256" key="4">
    <source>
        <dbReference type="ARBA" id="ARBA00023163"/>
    </source>
</evidence>
<evidence type="ECO:0000313" key="8">
    <source>
        <dbReference type="Proteomes" id="UP000290975"/>
    </source>
</evidence>
<dbReference type="AlphaFoldDB" id="A0A401J6V3"/>
<dbReference type="GO" id="GO:0016987">
    <property type="term" value="F:sigma factor activity"/>
    <property type="evidence" value="ECO:0007669"/>
    <property type="project" value="UniProtKB-KW"/>
</dbReference>
<reference evidence="7 8" key="1">
    <citation type="submission" date="2014-12" db="EMBL/GenBank/DDBJ databases">
        <title>Whole genome sequencing of Sphingobium xenophagum OW59.</title>
        <authorList>
            <person name="Ohta Y."/>
            <person name="Nishi S."/>
            <person name="Hatada Y."/>
        </authorList>
    </citation>
    <scope>NUCLEOTIDE SEQUENCE [LARGE SCALE GENOMIC DNA]</scope>
    <source>
        <strain evidence="7 8">OW59</strain>
    </source>
</reference>
<dbReference type="PANTHER" id="PTHR43133:SF63">
    <property type="entry name" value="RNA POLYMERASE SIGMA FACTOR FECI-RELATED"/>
    <property type="match status" value="1"/>
</dbReference>
<name>A0A401J6V3_SPHXE</name>
<dbReference type="NCBIfam" id="TIGR02937">
    <property type="entry name" value="sigma70-ECF"/>
    <property type="match status" value="1"/>
</dbReference>
<dbReference type="GO" id="GO:0006352">
    <property type="term" value="P:DNA-templated transcription initiation"/>
    <property type="evidence" value="ECO:0007669"/>
    <property type="project" value="InterPro"/>
</dbReference>
<dbReference type="InterPro" id="IPR013249">
    <property type="entry name" value="RNA_pol_sigma70_r4_t2"/>
</dbReference>
<keyword evidence="8" id="KW-1185">Reference proteome</keyword>
<evidence type="ECO:0000256" key="1">
    <source>
        <dbReference type="ARBA" id="ARBA00010641"/>
    </source>
</evidence>
<dbReference type="Gene3D" id="1.10.10.10">
    <property type="entry name" value="Winged helix-like DNA-binding domain superfamily/Winged helix DNA-binding domain"/>
    <property type="match status" value="1"/>
</dbReference>
<dbReference type="SUPFAM" id="SSF88659">
    <property type="entry name" value="Sigma3 and sigma4 domains of RNA polymerase sigma factors"/>
    <property type="match status" value="1"/>
</dbReference>
<dbReference type="InterPro" id="IPR007627">
    <property type="entry name" value="RNA_pol_sigma70_r2"/>
</dbReference>
<accession>A0A401J6V3</accession>
<keyword evidence="4" id="KW-0804">Transcription</keyword>
<keyword evidence="2" id="KW-0805">Transcription regulation</keyword>
<protein>
    <submittedName>
        <fullName evidence="7">RNA polymerase sigma-70 factor, ECF subfamily</fullName>
    </submittedName>
</protein>
<feature type="domain" description="RNA polymerase sigma factor 70 region 4 type 2" evidence="6">
    <location>
        <begin position="118"/>
        <end position="168"/>
    </location>
</feature>
<dbReference type="SUPFAM" id="SSF88946">
    <property type="entry name" value="Sigma2 domain of RNA polymerase sigma factors"/>
    <property type="match status" value="1"/>
</dbReference>
<dbReference type="InterPro" id="IPR013324">
    <property type="entry name" value="RNA_pol_sigma_r3/r4-like"/>
</dbReference>
<comment type="similarity">
    <text evidence="1">Belongs to the sigma-70 factor family. ECF subfamily.</text>
</comment>
<organism evidence="7 8">
    <name type="scientific">Sphingobium xenophagum</name>
    <dbReference type="NCBI Taxonomy" id="121428"/>
    <lineage>
        <taxon>Bacteria</taxon>
        <taxon>Pseudomonadati</taxon>
        <taxon>Pseudomonadota</taxon>
        <taxon>Alphaproteobacteria</taxon>
        <taxon>Sphingomonadales</taxon>
        <taxon>Sphingomonadaceae</taxon>
        <taxon>Sphingobium</taxon>
    </lineage>
</organism>
<dbReference type="Gene3D" id="1.10.1740.10">
    <property type="match status" value="1"/>
</dbReference>
<comment type="caution">
    <text evidence="7">The sequence shown here is derived from an EMBL/GenBank/DDBJ whole genome shotgun (WGS) entry which is preliminary data.</text>
</comment>
<evidence type="ECO:0000256" key="3">
    <source>
        <dbReference type="ARBA" id="ARBA00023082"/>
    </source>
</evidence>
<feature type="domain" description="RNA polymerase sigma-70 region 2" evidence="5">
    <location>
        <begin position="12"/>
        <end position="78"/>
    </location>
</feature>
<dbReference type="InterPro" id="IPR039425">
    <property type="entry name" value="RNA_pol_sigma-70-like"/>
</dbReference>
<evidence type="ECO:0000259" key="5">
    <source>
        <dbReference type="Pfam" id="PF04542"/>
    </source>
</evidence>
<proteinExistence type="inferred from homology"/>
<dbReference type="RefSeq" id="WP_120252397.1">
    <property type="nucleotide sequence ID" value="NZ_BBQY01000037.1"/>
</dbReference>
<evidence type="ECO:0000313" key="7">
    <source>
        <dbReference type="EMBL" id="GBH32357.1"/>
    </source>
</evidence>
<dbReference type="STRING" id="1192759.GCA_000277525_02222"/>
<dbReference type="Pfam" id="PF08281">
    <property type="entry name" value="Sigma70_r4_2"/>
    <property type="match status" value="1"/>
</dbReference>
<dbReference type="InterPro" id="IPR014284">
    <property type="entry name" value="RNA_pol_sigma-70_dom"/>
</dbReference>
<gene>
    <name evidence="7" type="ORF">MBESOW_P3586</name>
</gene>
<dbReference type="EMBL" id="BBQY01000037">
    <property type="protein sequence ID" value="GBH32357.1"/>
    <property type="molecule type" value="Genomic_DNA"/>
</dbReference>